<dbReference type="EMBL" id="AP024355">
    <property type="protein sequence ID" value="BCR04651.1"/>
    <property type="molecule type" value="Genomic_DNA"/>
</dbReference>
<dbReference type="Pfam" id="PF14341">
    <property type="entry name" value="PilX_N"/>
    <property type="match status" value="1"/>
</dbReference>
<dbReference type="InterPro" id="IPR025205">
    <property type="entry name" value="PilX/PilW_C"/>
</dbReference>
<feature type="domain" description="PilX/PilW C-terminal" evidence="2">
    <location>
        <begin position="87"/>
        <end position="165"/>
    </location>
</feature>
<organism evidence="4 5">
    <name type="scientific">Desulfuromonas versatilis</name>
    <dbReference type="NCBI Taxonomy" id="2802975"/>
    <lineage>
        <taxon>Bacteria</taxon>
        <taxon>Pseudomonadati</taxon>
        <taxon>Thermodesulfobacteriota</taxon>
        <taxon>Desulfuromonadia</taxon>
        <taxon>Desulfuromonadales</taxon>
        <taxon>Desulfuromonadaceae</taxon>
        <taxon>Desulfuromonas</taxon>
    </lineage>
</organism>
<evidence type="ECO:0000313" key="4">
    <source>
        <dbReference type="EMBL" id="BCR04651.1"/>
    </source>
</evidence>
<name>A0ABM8HVV0_9BACT</name>
<gene>
    <name evidence="4" type="ORF">DESUT3_17200</name>
</gene>
<keyword evidence="1" id="KW-1133">Transmembrane helix</keyword>
<dbReference type="InterPro" id="IPR025746">
    <property type="entry name" value="PilX_N_dom"/>
</dbReference>
<keyword evidence="1" id="KW-0472">Membrane</keyword>
<feature type="transmembrane region" description="Helical" evidence="1">
    <location>
        <begin position="15"/>
        <end position="35"/>
    </location>
</feature>
<feature type="domain" description="Type 4 fimbrial biogenesis protein PilX N-terminal" evidence="3">
    <location>
        <begin position="13"/>
        <end position="63"/>
    </location>
</feature>
<keyword evidence="5" id="KW-1185">Reference proteome</keyword>
<dbReference type="Proteomes" id="UP001319827">
    <property type="component" value="Chromosome"/>
</dbReference>
<evidence type="ECO:0000259" key="2">
    <source>
        <dbReference type="Pfam" id="PF13681"/>
    </source>
</evidence>
<evidence type="ECO:0000256" key="1">
    <source>
        <dbReference type="SAM" id="Phobius"/>
    </source>
</evidence>
<keyword evidence="1" id="KW-0812">Transmembrane</keyword>
<reference evidence="4 5" key="2">
    <citation type="journal article" date="2021" name="Int. J. Syst. Evol. Microbiol.">
        <title>Isolation and Polyphasic Characterization of Desulfuromonas versatilis sp. Nov., an Electrogenic Bacteria Capable of Versatile Metabolism Isolated from a Graphene Oxide-Reducing Enrichment Culture.</title>
        <authorList>
            <person name="Xie L."/>
            <person name="Yoshida N."/>
            <person name="Ishii S."/>
            <person name="Meng L."/>
        </authorList>
    </citation>
    <scope>NUCLEOTIDE SEQUENCE [LARGE SCALE GENOMIC DNA]</scope>
    <source>
        <strain evidence="4 5">NIT-T3</strain>
    </source>
</reference>
<dbReference type="Pfam" id="PF13681">
    <property type="entry name" value="PilX"/>
    <property type="match status" value="1"/>
</dbReference>
<evidence type="ECO:0008006" key="6">
    <source>
        <dbReference type="Google" id="ProtNLM"/>
    </source>
</evidence>
<reference evidence="4 5" key="1">
    <citation type="journal article" date="2016" name="C (Basel)">
        <title>Selective Growth of and Electricity Production by Marine Exoelectrogenic Bacteria in Self-Aggregated Hydrogel of Microbially Reduced Graphene Oxide.</title>
        <authorList>
            <person name="Yoshida N."/>
            <person name="Goto Y."/>
            <person name="Miyata Y."/>
        </authorList>
    </citation>
    <scope>NUCLEOTIDE SEQUENCE [LARGE SCALE GENOMIC DNA]</scope>
    <source>
        <strain evidence="4 5">NIT-T3</strain>
    </source>
</reference>
<protein>
    <recommendedName>
        <fullName evidence="6">Pilus assembly protein PilX</fullName>
    </recommendedName>
</protein>
<evidence type="ECO:0000259" key="3">
    <source>
        <dbReference type="Pfam" id="PF14341"/>
    </source>
</evidence>
<accession>A0ABM8HVV0</accession>
<evidence type="ECO:0000313" key="5">
    <source>
        <dbReference type="Proteomes" id="UP001319827"/>
    </source>
</evidence>
<sequence>MPDIARKIVGDQRGAVLVTGLVLMLVLTLLGLAAMQSTTLQEKMAGNLSNRNVAFQAAEAALREGETFLGGATLPAFDGNGGLYQPAVNVFGLGWDAADSRPYSGVLGGVAAQPRYIVEELGPLESSSMSLTAGTAVSEDTLYRVTARGVGGAGAAEVILQSTYLR</sequence>
<proteinExistence type="predicted"/>
<dbReference type="RefSeq" id="WP_221252105.1">
    <property type="nucleotide sequence ID" value="NZ_AP024355.1"/>
</dbReference>